<keyword evidence="2" id="KW-0963">Cytoplasm</keyword>
<dbReference type="Gene3D" id="3.90.950.10">
    <property type="match status" value="1"/>
</dbReference>
<sequence>MLTTLQIPFQTAAPDVDETPLPGESAKETSWRLSQTKAQVVAKRFPKALIIGSDQVALLDGQQIGKPLNHDNAVRQLSAMRGKTVTFYTALTLLNAANGEIQTDVAITNVGFRNVSDGEIERYLKKEQPYHCAGSAKSEGLGIALISRIEGDDPNALIGLPLILLVSMLEKQGVKVL</sequence>
<evidence type="ECO:0000313" key="4">
    <source>
        <dbReference type="EMBL" id="OIQ99999.1"/>
    </source>
</evidence>
<dbReference type="NCBIfam" id="TIGR00172">
    <property type="entry name" value="maf"/>
    <property type="match status" value="1"/>
</dbReference>
<protein>
    <submittedName>
        <fullName evidence="4">Maf-like protein YceF</fullName>
    </submittedName>
</protein>
<name>A0A1J5S7E7_9ZZZZ</name>
<evidence type="ECO:0000256" key="2">
    <source>
        <dbReference type="ARBA" id="ARBA00022490"/>
    </source>
</evidence>
<reference evidence="4" key="1">
    <citation type="submission" date="2016-10" db="EMBL/GenBank/DDBJ databases">
        <title>Sequence of Gallionella enrichment culture.</title>
        <authorList>
            <person name="Poehlein A."/>
            <person name="Muehling M."/>
            <person name="Daniel R."/>
        </authorList>
    </citation>
    <scope>NUCLEOTIDE SEQUENCE</scope>
</reference>
<accession>A0A1J5S7E7</accession>
<evidence type="ECO:0000256" key="1">
    <source>
        <dbReference type="ARBA" id="ARBA00004496"/>
    </source>
</evidence>
<dbReference type="GO" id="GO:0005737">
    <property type="term" value="C:cytoplasm"/>
    <property type="evidence" value="ECO:0007669"/>
    <property type="project" value="UniProtKB-SubCell"/>
</dbReference>
<organism evidence="4">
    <name type="scientific">mine drainage metagenome</name>
    <dbReference type="NCBI Taxonomy" id="410659"/>
    <lineage>
        <taxon>unclassified sequences</taxon>
        <taxon>metagenomes</taxon>
        <taxon>ecological metagenomes</taxon>
    </lineage>
</organism>
<keyword evidence="3" id="KW-0378">Hydrolase</keyword>
<dbReference type="Pfam" id="PF02545">
    <property type="entry name" value="Maf"/>
    <property type="match status" value="1"/>
</dbReference>
<dbReference type="PANTHER" id="PTHR43213:SF10">
    <property type="entry name" value="7-METHYL-GTP PYROPHOSPHATASE"/>
    <property type="match status" value="1"/>
</dbReference>
<proteinExistence type="inferred from homology"/>
<comment type="caution">
    <text evidence="4">The sequence shown here is derived from an EMBL/GenBank/DDBJ whole genome shotgun (WGS) entry which is preliminary data.</text>
</comment>
<dbReference type="GO" id="GO:0047429">
    <property type="term" value="F:nucleoside triphosphate diphosphatase activity"/>
    <property type="evidence" value="ECO:0007669"/>
    <property type="project" value="InterPro"/>
</dbReference>
<dbReference type="InterPro" id="IPR029001">
    <property type="entry name" value="ITPase-like_fam"/>
</dbReference>
<dbReference type="InterPro" id="IPR003697">
    <property type="entry name" value="Maf-like"/>
</dbReference>
<dbReference type="SUPFAM" id="SSF52972">
    <property type="entry name" value="ITPase-like"/>
    <property type="match status" value="1"/>
</dbReference>
<dbReference type="AlphaFoldDB" id="A0A1J5S7E7"/>
<dbReference type="HAMAP" id="MF_00528">
    <property type="entry name" value="Maf"/>
    <property type="match status" value="1"/>
</dbReference>
<gene>
    <name evidence="4" type="primary">yceF_5</name>
    <name evidence="4" type="ORF">GALL_180180</name>
</gene>
<evidence type="ECO:0000256" key="3">
    <source>
        <dbReference type="ARBA" id="ARBA00022801"/>
    </source>
</evidence>
<dbReference type="PANTHER" id="PTHR43213">
    <property type="entry name" value="BIFUNCTIONAL DTTP/UTP PYROPHOSPHATASE/METHYLTRANSFERASE PROTEIN-RELATED"/>
    <property type="match status" value="1"/>
</dbReference>
<dbReference type="EMBL" id="MLJW01000100">
    <property type="protein sequence ID" value="OIQ99999.1"/>
    <property type="molecule type" value="Genomic_DNA"/>
</dbReference>
<dbReference type="CDD" id="cd00555">
    <property type="entry name" value="Maf"/>
    <property type="match status" value="1"/>
</dbReference>
<dbReference type="PIRSF" id="PIRSF006305">
    <property type="entry name" value="Maf"/>
    <property type="match status" value="1"/>
</dbReference>
<comment type="subcellular location">
    <subcellularLocation>
        <location evidence="1">Cytoplasm</location>
    </subcellularLocation>
</comment>